<dbReference type="FunFam" id="1.10.10.10:FF:000056">
    <property type="entry name" value="IclR family transcriptional regulator"/>
    <property type="match status" value="1"/>
</dbReference>
<evidence type="ECO:0000259" key="8">
    <source>
        <dbReference type="PROSITE" id="PS51077"/>
    </source>
</evidence>
<evidence type="ECO:0000256" key="5">
    <source>
        <dbReference type="ARBA" id="ARBA00023163"/>
    </source>
</evidence>
<dbReference type="Proteomes" id="UP001152519">
    <property type="component" value="Unassembled WGS sequence"/>
</dbReference>
<comment type="function">
    <text evidence="6">May be an activator protein for the gylABX operon.</text>
</comment>
<protein>
    <recommendedName>
        <fullName evidence="7">Glycerol operon regulatory protein</fullName>
    </recommendedName>
</protein>
<dbReference type="PROSITE" id="PS51078">
    <property type="entry name" value="ICLR_ED"/>
    <property type="match status" value="1"/>
</dbReference>
<evidence type="ECO:0000256" key="6">
    <source>
        <dbReference type="ARBA" id="ARBA00058938"/>
    </source>
</evidence>
<comment type="caution">
    <text evidence="10">The sequence shown here is derived from an EMBL/GenBank/DDBJ whole genome shotgun (WGS) entry which is preliminary data.</text>
</comment>
<keyword evidence="1" id="KW-0319">Glycerol metabolism</keyword>
<dbReference type="AlphaFoldDB" id="A0A9W4DZY5"/>
<dbReference type="InterPro" id="IPR036388">
    <property type="entry name" value="WH-like_DNA-bd_sf"/>
</dbReference>
<evidence type="ECO:0000313" key="11">
    <source>
        <dbReference type="Proteomes" id="UP001152519"/>
    </source>
</evidence>
<evidence type="ECO:0000259" key="9">
    <source>
        <dbReference type="PROSITE" id="PS51078"/>
    </source>
</evidence>
<name>A0A9W4DZY5_9ACTN</name>
<evidence type="ECO:0000256" key="3">
    <source>
        <dbReference type="ARBA" id="ARBA00023125"/>
    </source>
</evidence>
<dbReference type="GO" id="GO:0006071">
    <property type="term" value="P:glycerol metabolic process"/>
    <property type="evidence" value="ECO:0007669"/>
    <property type="project" value="UniProtKB-KW"/>
</dbReference>
<sequence>MTTDARTHAAGAPPGAQAVTRALRLLHCFRDNTGELTASQLARRMELSVSTAHRLARTLVAAGFLEQDEHSARYRLGPSVAELGQLSLHQRGMHRALPELDALARVTGTTADLAIRGGAHAVILVGGSVNAASGLGLRRPLHSTALGKVLLAWARPGEQELDALPPLQAHTDRTIIGLAELRAELDRVRQAGHALNDGESAYGVRTAAVPVLDAAGHAHAALAVRSTPDVITDDRLGWFVARAHACARALEVLLLPPDQRHSAADAVNPGAPAGPAS</sequence>
<keyword evidence="5" id="KW-0804">Transcription</keyword>
<dbReference type="PROSITE" id="PS51077">
    <property type="entry name" value="HTH_ICLR"/>
    <property type="match status" value="1"/>
</dbReference>
<dbReference type="PANTHER" id="PTHR30136">
    <property type="entry name" value="HELIX-TURN-HELIX TRANSCRIPTIONAL REGULATOR, ICLR FAMILY"/>
    <property type="match status" value="1"/>
</dbReference>
<evidence type="ECO:0000256" key="4">
    <source>
        <dbReference type="ARBA" id="ARBA00023159"/>
    </source>
</evidence>
<feature type="domain" description="HTH iclR-type" evidence="8">
    <location>
        <begin position="16"/>
        <end position="78"/>
    </location>
</feature>
<dbReference type="GO" id="GO:0045892">
    <property type="term" value="P:negative regulation of DNA-templated transcription"/>
    <property type="evidence" value="ECO:0007669"/>
    <property type="project" value="TreeGrafter"/>
</dbReference>
<dbReference type="SMART" id="SM00346">
    <property type="entry name" value="HTH_ICLR"/>
    <property type="match status" value="1"/>
</dbReference>
<dbReference type="GO" id="GO:0003700">
    <property type="term" value="F:DNA-binding transcription factor activity"/>
    <property type="evidence" value="ECO:0007669"/>
    <property type="project" value="TreeGrafter"/>
</dbReference>
<evidence type="ECO:0000256" key="7">
    <source>
        <dbReference type="ARBA" id="ARBA00070406"/>
    </source>
</evidence>
<evidence type="ECO:0000313" key="10">
    <source>
        <dbReference type="EMBL" id="CAG6399063.1"/>
    </source>
</evidence>
<dbReference type="PANTHER" id="PTHR30136:SF35">
    <property type="entry name" value="HTH-TYPE TRANSCRIPTIONAL REGULATOR RV1719"/>
    <property type="match status" value="1"/>
</dbReference>
<dbReference type="EMBL" id="CAJSLV010000114">
    <property type="protein sequence ID" value="CAG6399063.1"/>
    <property type="molecule type" value="Genomic_DNA"/>
</dbReference>
<dbReference type="InterPro" id="IPR014757">
    <property type="entry name" value="Tscrpt_reg_IclR_C"/>
</dbReference>
<dbReference type="SUPFAM" id="SSF46785">
    <property type="entry name" value="Winged helix' DNA-binding domain"/>
    <property type="match status" value="1"/>
</dbReference>
<keyword evidence="2" id="KW-0805">Transcription regulation</keyword>
<dbReference type="RefSeq" id="WP_251501289.1">
    <property type="nucleotide sequence ID" value="NZ_CAJSLV010000114.1"/>
</dbReference>
<dbReference type="Pfam" id="PF01614">
    <property type="entry name" value="IclR_C"/>
    <property type="match status" value="1"/>
</dbReference>
<proteinExistence type="predicted"/>
<evidence type="ECO:0000256" key="1">
    <source>
        <dbReference type="ARBA" id="ARBA00022798"/>
    </source>
</evidence>
<dbReference type="Pfam" id="PF09339">
    <property type="entry name" value="HTH_IclR"/>
    <property type="match status" value="1"/>
</dbReference>
<keyword evidence="4" id="KW-0010">Activator</keyword>
<dbReference type="InterPro" id="IPR050707">
    <property type="entry name" value="HTH_MetabolicPath_Reg"/>
</dbReference>
<dbReference type="SUPFAM" id="SSF55781">
    <property type="entry name" value="GAF domain-like"/>
    <property type="match status" value="1"/>
</dbReference>
<keyword evidence="11" id="KW-1185">Reference proteome</keyword>
<keyword evidence="3" id="KW-0238">DNA-binding</keyword>
<reference evidence="10" key="1">
    <citation type="submission" date="2021-05" db="EMBL/GenBank/DDBJ databases">
        <authorList>
            <person name="Arsene-Ploetze F."/>
        </authorList>
    </citation>
    <scope>NUCLEOTIDE SEQUENCE</scope>
    <source>
        <strain evidence="10">DSM 42138</strain>
    </source>
</reference>
<organism evidence="10 11">
    <name type="scientific">Actinacidiphila cocklensis</name>
    <dbReference type="NCBI Taxonomy" id="887465"/>
    <lineage>
        <taxon>Bacteria</taxon>
        <taxon>Bacillati</taxon>
        <taxon>Actinomycetota</taxon>
        <taxon>Actinomycetes</taxon>
        <taxon>Kitasatosporales</taxon>
        <taxon>Streptomycetaceae</taxon>
        <taxon>Actinacidiphila</taxon>
    </lineage>
</organism>
<feature type="domain" description="IclR-ED" evidence="9">
    <location>
        <begin position="79"/>
        <end position="256"/>
    </location>
</feature>
<gene>
    <name evidence="10" type="ORF">SCOCK_80218</name>
</gene>
<dbReference type="InterPro" id="IPR036390">
    <property type="entry name" value="WH_DNA-bd_sf"/>
</dbReference>
<accession>A0A9W4DZY5</accession>
<dbReference type="Gene3D" id="1.10.10.10">
    <property type="entry name" value="Winged helix-like DNA-binding domain superfamily/Winged helix DNA-binding domain"/>
    <property type="match status" value="1"/>
</dbReference>
<dbReference type="GO" id="GO:0003677">
    <property type="term" value="F:DNA binding"/>
    <property type="evidence" value="ECO:0007669"/>
    <property type="project" value="UniProtKB-KW"/>
</dbReference>
<evidence type="ECO:0000256" key="2">
    <source>
        <dbReference type="ARBA" id="ARBA00023015"/>
    </source>
</evidence>
<dbReference type="InterPro" id="IPR029016">
    <property type="entry name" value="GAF-like_dom_sf"/>
</dbReference>
<dbReference type="InterPro" id="IPR005471">
    <property type="entry name" value="Tscrpt_reg_IclR_N"/>
</dbReference>
<dbReference type="Gene3D" id="3.30.450.40">
    <property type="match status" value="1"/>
</dbReference>